<comment type="caution">
    <text evidence="1">The sequence shown here is derived from an EMBL/GenBank/DDBJ whole genome shotgun (WGS) entry which is preliminary data.</text>
</comment>
<dbReference type="Proteomes" id="UP001055811">
    <property type="component" value="Linkage Group LG03"/>
</dbReference>
<name>A0ACB9F0H3_CICIN</name>
<reference evidence="2" key="1">
    <citation type="journal article" date="2022" name="Mol. Ecol. Resour.">
        <title>The genomes of chicory, endive, great burdock and yacon provide insights into Asteraceae palaeo-polyploidization history and plant inulin production.</title>
        <authorList>
            <person name="Fan W."/>
            <person name="Wang S."/>
            <person name="Wang H."/>
            <person name="Wang A."/>
            <person name="Jiang F."/>
            <person name="Liu H."/>
            <person name="Zhao H."/>
            <person name="Xu D."/>
            <person name="Zhang Y."/>
        </authorList>
    </citation>
    <scope>NUCLEOTIDE SEQUENCE [LARGE SCALE GENOMIC DNA]</scope>
    <source>
        <strain evidence="2">cv. Punajuju</strain>
    </source>
</reference>
<sequence length="153" mass="16955">MDGVVGERGREREVLGLDDELWQMEAGARVAGDDERITRSVAVVGGRATTSKLEITVGGVRLPGLKLPRGESIVCNKIKKVHPQPELLLIFDVFFFPLFLLDFTKTSQSSSISLFSPCRCHVFPLISQIRIFSLVPAKPTKSISVFFHTELGR</sequence>
<organism evidence="1 2">
    <name type="scientific">Cichorium intybus</name>
    <name type="common">Chicory</name>
    <dbReference type="NCBI Taxonomy" id="13427"/>
    <lineage>
        <taxon>Eukaryota</taxon>
        <taxon>Viridiplantae</taxon>
        <taxon>Streptophyta</taxon>
        <taxon>Embryophyta</taxon>
        <taxon>Tracheophyta</taxon>
        <taxon>Spermatophyta</taxon>
        <taxon>Magnoliopsida</taxon>
        <taxon>eudicotyledons</taxon>
        <taxon>Gunneridae</taxon>
        <taxon>Pentapetalae</taxon>
        <taxon>asterids</taxon>
        <taxon>campanulids</taxon>
        <taxon>Asterales</taxon>
        <taxon>Asteraceae</taxon>
        <taxon>Cichorioideae</taxon>
        <taxon>Cichorieae</taxon>
        <taxon>Cichoriinae</taxon>
        <taxon>Cichorium</taxon>
    </lineage>
</organism>
<proteinExistence type="predicted"/>
<evidence type="ECO:0000313" key="1">
    <source>
        <dbReference type="EMBL" id="KAI3764383.1"/>
    </source>
</evidence>
<reference evidence="1 2" key="2">
    <citation type="journal article" date="2022" name="Mol. Ecol. Resour.">
        <title>The genomes of chicory, endive, great burdock and yacon provide insights into Asteraceae paleo-polyploidization history and plant inulin production.</title>
        <authorList>
            <person name="Fan W."/>
            <person name="Wang S."/>
            <person name="Wang H."/>
            <person name="Wang A."/>
            <person name="Jiang F."/>
            <person name="Liu H."/>
            <person name="Zhao H."/>
            <person name="Xu D."/>
            <person name="Zhang Y."/>
        </authorList>
    </citation>
    <scope>NUCLEOTIDE SEQUENCE [LARGE SCALE GENOMIC DNA]</scope>
    <source>
        <strain evidence="2">cv. Punajuju</strain>
        <tissue evidence="1">Leaves</tissue>
    </source>
</reference>
<protein>
    <submittedName>
        <fullName evidence="1">Uncharacterized protein</fullName>
    </submittedName>
</protein>
<dbReference type="EMBL" id="CM042011">
    <property type="protein sequence ID" value="KAI3764383.1"/>
    <property type="molecule type" value="Genomic_DNA"/>
</dbReference>
<evidence type="ECO:0000313" key="2">
    <source>
        <dbReference type="Proteomes" id="UP001055811"/>
    </source>
</evidence>
<accession>A0ACB9F0H3</accession>
<keyword evidence="2" id="KW-1185">Reference proteome</keyword>
<gene>
    <name evidence="1" type="ORF">L2E82_14390</name>
</gene>